<reference evidence="12" key="1">
    <citation type="submission" date="2017-01" db="EMBL/GenBank/DDBJ databases">
        <title>A deep insight into the sialotranscriptome of adult male and female Cluex tarsalis mosquitoes.</title>
        <authorList>
            <person name="Ribeiro J.M."/>
            <person name="Moreira F."/>
            <person name="Bernard K.A."/>
            <person name="Calvo E."/>
        </authorList>
    </citation>
    <scope>NUCLEOTIDE SEQUENCE</scope>
    <source>
        <strain evidence="12">Kern County</strain>
        <tissue evidence="12">Salivary glands</tissue>
    </source>
</reference>
<comment type="similarity">
    <text evidence="2 10">Belongs to the peptidase M14 family.</text>
</comment>
<dbReference type="GO" id="GO:0005615">
    <property type="term" value="C:extracellular space"/>
    <property type="evidence" value="ECO:0007669"/>
    <property type="project" value="TreeGrafter"/>
</dbReference>
<dbReference type="GO" id="GO:0006508">
    <property type="term" value="P:proteolysis"/>
    <property type="evidence" value="ECO:0007669"/>
    <property type="project" value="UniProtKB-KW"/>
</dbReference>
<evidence type="ECO:0000256" key="3">
    <source>
        <dbReference type="ARBA" id="ARBA00022645"/>
    </source>
</evidence>
<dbReference type="Pfam" id="PF00246">
    <property type="entry name" value="Peptidase_M14"/>
    <property type="match status" value="1"/>
</dbReference>
<dbReference type="SMART" id="SM00631">
    <property type="entry name" value="Zn_pept"/>
    <property type="match status" value="1"/>
</dbReference>
<keyword evidence="5" id="KW-0479">Metal-binding</keyword>
<protein>
    <submittedName>
        <fullName evidence="12">Putative zinc carboxypeptidase</fullName>
    </submittedName>
</protein>
<evidence type="ECO:0000256" key="8">
    <source>
        <dbReference type="ARBA" id="ARBA00022833"/>
    </source>
</evidence>
<evidence type="ECO:0000256" key="7">
    <source>
        <dbReference type="ARBA" id="ARBA00022801"/>
    </source>
</evidence>
<keyword evidence="6" id="KW-0732">Signal</keyword>
<keyword evidence="7" id="KW-0378">Hydrolase</keyword>
<evidence type="ECO:0000256" key="9">
    <source>
        <dbReference type="ARBA" id="ARBA00023049"/>
    </source>
</evidence>
<keyword evidence="9" id="KW-0482">Metalloprotease</keyword>
<evidence type="ECO:0000256" key="2">
    <source>
        <dbReference type="ARBA" id="ARBA00005988"/>
    </source>
</evidence>
<keyword evidence="4" id="KW-0645">Protease</keyword>
<evidence type="ECO:0000259" key="11">
    <source>
        <dbReference type="PROSITE" id="PS52035"/>
    </source>
</evidence>
<feature type="active site" description="Proton donor/acceptor" evidence="10">
    <location>
        <position position="278"/>
    </location>
</feature>
<dbReference type="InterPro" id="IPR000834">
    <property type="entry name" value="Peptidase_M14"/>
</dbReference>
<accession>A0A1Q3FSL9</accession>
<evidence type="ECO:0000256" key="5">
    <source>
        <dbReference type="ARBA" id="ARBA00022723"/>
    </source>
</evidence>
<dbReference type="FunFam" id="3.40.630.10:FF:000084">
    <property type="entry name" value="Carboxypeptidase B2"/>
    <property type="match status" value="1"/>
</dbReference>
<comment type="cofactor">
    <cofactor evidence="1">
        <name>Zn(2+)</name>
        <dbReference type="ChEBI" id="CHEBI:29105"/>
    </cofactor>
</comment>
<dbReference type="PANTHER" id="PTHR11705:SF154">
    <property type="entry name" value="PEPTIDASE M14 CARBOXYPEPTIDASE A DOMAIN-CONTAINING PROTEIN"/>
    <property type="match status" value="1"/>
</dbReference>
<evidence type="ECO:0000313" key="12">
    <source>
        <dbReference type="EMBL" id="JAV30601.1"/>
    </source>
</evidence>
<dbReference type="AlphaFoldDB" id="A0A1Q3FSL9"/>
<evidence type="ECO:0000256" key="10">
    <source>
        <dbReference type="PROSITE-ProRule" id="PRU01379"/>
    </source>
</evidence>
<keyword evidence="8" id="KW-0862">Zinc</keyword>
<dbReference type="Gene3D" id="3.40.630.10">
    <property type="entry name" value="Zn peptidases"/>
    <property type="match status" value="1"/>
</dbReference>
<feature type="domain" description="Peptidase M14" evidence="11">
    <location>
        <begin position="8"/>
        <end position="309"/>
    </location>
</feature>
<keyword evidence="3 12" id="KW-0121">Carboxypeptidase</keyword>
<dbReference type="GO" id="GO:0004181">
    <property type="term" value="F:metallocarboxypeptidase activity"/>
    <property type="evidence" value="ECO:0007669"/>
    <property type="project" value="InterPro"/>
</dbReference>
<evidence type="ECO:0000256" key="4">
    <source>
        <dbReference type="ARBA" id="ARBA00022670"/>
    </source>
</evidence>
<dbReference type="PANTHER" id="PTHR11705">
    <property type="entry name" value="PROTEASE FAMILY M14 CARBOXYPEPTIDASE A,B"/>
    <property type="match status" value="1"/>
</dbReference>
<organism evidence="12">
    <name type="scientific">Culex tarsalis</name>
    <name type="common">Encephalitis mosquito</name>
    <dbReference type="NCBI Taxonomy" id="7177"/>
    <lineage>
        <taxon>Eukaryota</taxon>
        <taxon>Metazoa</taxon>
        <taxon>Ecdysozoa</taxon>
        <taxon>Arthropoda</taxon>
        <taxon>Hexapoda</taxon>
        <taxon>Insecta</taxon>
        <taxon>Pterygota</taxon>
        <taxon>Neoptera</taxon>
        <taxon>Endopterygota</taxon>
        <taxon>Diptera</taxon>
        <taxon>Nematocera</taxon>
        <taxon>Culicoidea</taxon>
        <taxon>Culicidae</taxon>
        <taxon>Culicinae</taxon>
        <taxon>Culicini</taxon>
        <taxon>Culex</taxon>
        <taxon>Culex</taxon>
    </lineage>
</organism>
<dbReference type="PROSITE" id="PS52035">
    <property type="entry name" value="PEPTIDASE_M14"/>
    <property type="match status" value="1"/>
</dbReference>
<dbReference type="SUPFAM" id="SSF53187">
    <property type="entry name" value="Zn-dependent exopeptidases"/>
    <property type="match status" value="1"/>
</dbReference>
<evidence type="ECO:0000256" key="1">
    <source>
        <dbReference type="ARBA" id="ARBA00001947"/>
    </source>
</evidence>
<sequence>MSTISFDRYLSHEEVNQYLTELVQKYANKIEIFSSAVSFEGRQIQTVRISTDVQRNKRPGTGTGSGSSRLSILIDAGIHAREWITISVALYVIQQLVERDAVNARILRNFDWIILPLLNPDGYEYSREHNKMWRKTRRPLGENRCVGVDCNRNFNVSWGIGTARFCSLLYRGERPFSELETRNVRDILRKLRPNCRFYLSLHSYAKAILYPRAYSRTLPINWKHQHDVAQAGANAILSACGVKYRTGSAFSFLKLAVGGSSIDYAHDVEKVPFALVMEIASKGFHAPEPNIARICEETWIGIRAMVMQLAVSPVVSFTRSKTAI</sequence>
<name>A0A1Q3FSL9_CULTA</name>
<dbReference type="EMBL" id="GFDL01004444">
    <property type="protein sequence ID" value="JAV30601.1"/>
    <property type="molecule type" value="Transcribed_RNA"/>
</dbReference>
<dbReference type="PRINTS" id="PR00765">
    <property type="entry name" value="CRBOXYPTASEA"/>
</dbReference>
<proteinExistence type="inferred from homology"/>
<evidence type="ECO:0000256" key="6">
    <source>
        <dbReference type="ARBA" id="ARBA00022729"/>
    </source>
</evidence>
<dbReference type="GO" id="GO:0008270">
    <property type="term" value="F:zinc ion binding"/>
    <property type="evidence" value="ECO:0007669"/>
    <property type="project" value="InterPro"/>
</dbReference>